<protein>
    <submittedName>
        <fullName evidence="2">Uncharacterized protein</fullName>
    </submittedName>
</protein>
<dbReference type="Proteomes" id="UP000176628">
    <property type="component" value="Unassembled WGS sequence"/>
</dbReference>
<organism evidence="2 3">
    <name type="scientific">Candidatus Curtissbacteria bacterium RBG_16_39_7</name>
    <dbReference type="NCBI Taxonomy" id="1797707"/>
    <lineage>
        <taxon>Bacteria</taxon>
        <taxon>Candidatus Curtissiibacteriota</taxon>
    </lineage>
</organism>
<accession>A0A1F5G286</accession>
<name>A0A1F5G286_9BACT</name>
<evidence type="ECO:0000313" key="3">
    <source>
        <dbReference type="Proteomes" id="UP000176628"/>
    </source>
</evidence>
<comment type="caution">
    <text evidence="2">The sequence shown here is derived from an EMBL/GenBank/DDBJ whole genome shotgun (WGS) entry which is preliminary data.</text>
</comment>
<dbReference type="AlphaFoldDB" id="A0A1F5G286"/>
<gene>
    <name evidence="2" type="ORF">A2Z23_03320</name>
</gene>
<keyword evidence="1" id="KW-0812">Transmembrane</keyword>
<keyword evidence="1" id="KW-1133">Transmembrane helix</keyword>
<sequence length="281" mass="31575">MILFKGKMPRKNLIIFVPIILIILILGAVTAFFIIRSSKPKESQVKEPKKEAPEISQRPFFFLSPRADGKAFTTKVTKIPKDARIDYEITYLTDGVTQGIIGQVVPEQGKDFYEREHIFGTCSKNVCKYDRNVEFGKWKANIQTPDNIYEMSFDFRLQKFDLAGGKIELKDKFILDVPKKGFTMTTWTVAQENNSLPQTLSTGTRVSSGPFSVGSSGSLSSKADLKVELSQIPLNTTLKILFWDQNKNTWLDLGGEINQEEKTISTKINSLGTFVVASTNL</sequence>
<reference evidence="2 3" key="1">
    <citation type="journal article" date="2016" name="Nat. Commun.">
        <title>Thousands of microbial genomes shed light on interconnected biogeochemical processes in an aquifer system.</title>
        <authorList>
            <person name="Anantharaman K."/>
            <person name="Brown C.T."/>
            <person name="Hug L.A."/>
            <person name="Sharon I."/>
            <person name="Castelle C.J."/>
            <person name="Probst A.J."/>
            <person name="Thomas B.C."/>
            <person name="Singh A."/>
            <person name="Wilkins M.J."/>
            <person name="Karaoz U."/>
            <person name="Brodie E.L."/>
            <person name="Williams K.H."/>
            <person name="Hubbard S.S."/>
            <person name="Banfield J.F."/>
        </authorList>
    </citation>
    <scope>NUCLEOTIDE SEQUENCE [LARGE SCALE GENOMIC DNA]</scope>
</reference>
<feature type="transmembrane region" description="Helical" evidence="1">
    <location>
        <begin position="12"/>
        <end position="35"/>
    </location>
</feature>
<keyword evidence="1" id="KW-0472">Membrane</keyword>
<evidence type="ECO:0000313" key="2">
    <source>
        <dbReference type="EMBL" id="OGD85992.1"/>
    </source>
</evidence>
<dbReference type="EMBL" id="MFAV01000038">
    <property type="protein sequence ID" value="OGD85992.1"/>
    <property type="molecule type" value="Genomic_DNA"/>
</dbReference>
<proteinExistence type="predicted"/>
<evidence type="ECO:0000256" key="1">
    <source>
        <dbReference type="SAM" id="Phobius"/>
    </source>
</evidence>